<dbReference type="AlphaFoldDB" id="A0A835ZFX8"/>
<accession>A0A835ZFX8</accession>
<dbReference type="OrthoDB" id="2021094at2759"/>
<reference evidence="2" key="1">
    <citation type="submission" date="2021-02" db="EMBL/GenBank/DDBJ databases">
        <title>First Annotated Genome of the Yellow-green Alga Tribonema minus.</title>
        <authorList>
            <person name="Mahan K.M."/>
        </authorList>
    </citation>
    <scope>NUCLEOTIDE SEQUENCE</scope>
    <source>
        <strain evidence="2">UTEX B ZZ1240</strain>
    </source>
</reference>
<organism evidence="2 3">
    <name type="scientific">Tribonema minus</name>
    <dbReference type="NCBI Taxonomy" id="303371"/>
    <lineage>
        <taxon>Eukaryota</taxon>
        <taxon>Sar</taxon>
        <taxon>Stramenopiles</taxon>
        <taxon>Ochrophyta</taxon>
        <taxon>PX clade</taxon>
        <taxon>Xanthophyceae</taxon>
        <taxon>Tribonematales</taxon>
        <taxon>Tribonemataceae</taxon>
        <taxon>Tribonema</taxon>
    </lineage>
</organism>
<proteinExistence type="predicted"/>
<evidence type="ECO:0000313" key="2">
    <source>
        <dbReference type="EMBL" id="KAG5192166.1"/>
    </source>
</evidence>
<evidence type="ECO:0000256" key="1">
    <source>
        <dbReference type="SAM" id="SignalP"/>
    </source>
</evidence>
<feature type="chain" id="PRO_5032459771" evidence="1">
    <location>
        <begin position="21"/>
        <end position="388"/>
    </location>
</feature>
<dbReference type="Proteomes" id="UP000664859">
    <property type="component" value="Unassembled WGS sequence"/>
</dbReference>
<name>A0A835ZFX8_9STRA</name>
<gene>
    <name evidence="2" type="ORF">JKP88DRAFT_250986</name>
</gene>
<sequence>MTSGETVLLAALLALSVGLTYDMFFGPQGAKRILLGRRSIKDGFAQGARFLGVGTNEANAIYRHQVGAAVSPSLGVASIGEVYANNYKEAQHADVPDTRVPAPVSWGPYDDDKQPLSEAYGQAFGSAPPSMPTEAQLKAAEMVKALSMMMQGHTTAVAVVPVGISMQGGTQVPLSTGDVCWHDCHPFDWQPCHIPESYDKNKDVYYARGCFCSWECAKAFCVRQSAGRRLGDSVSRIALLANRARSVPSGERPSCLNAVYLRCLPSRERLEMFGGDLSIHEYRAGCMRLDGTIIGSPYAAIPARCVPPSFMQARGVLMIPCTAVQGDLRPCESVNSVAIAATGAPRQSHRPRVPGEDSIRQRLQEHRNPSPSQVTLDNSMGIVVRTRV</sequence>
<evidence type="ECO:0000313" key="3">
    <source>
        <dbReference type="Proteomes" id="UP000664859"/>
    </source>
</evidence>
<protein>
    <submittedName>
        <fullName evidence="2">Uncharacterized protein</fullName>
    </submittedName>
</protein>
<feature type="signal peptide" evidence="1">
    <location>
        <begin position="1"/>
        <end position="20"/>
    </location>
</feature>
<keyword evidence="1" id="KW-0732">Signal</keyword>
<comment type="caution">
    <text evidence="2">The sequence shown here is derived from an EMBL/GenBank/DDBJ whole genome shotgun (WGS) entry which is preliminary data.</text>
</comment>
<dbReference type="EMBL" id="JAFCMP010000009">
    <property type="protein sequence ID" value="KAG5192166.1"/>
    <property type="molecule type" value="Genomic_DNA"/>
</dbReference>
<keyword evidence="3" id="KW-1185">Reference proteome</keyword>